<dbReference type="PANTHER" id="PTHR43648">
    <property type="entry name" value="ELECTRON TRANSFER FLAVOPROTEIN BETA SUBUNIT LYSINE METHYLTRANSFERASE"/>
    <property type="match status" value="1"/>
</dbReference>
<dbReference type="InterPro" id="IPR029063">
    <property type="entry name" value="SAM-dependent_MTases_sf"/>
</dbReference>
<proteinExistence type="inferred from homology"/>
<keyword evidence="5 6" id="KW-0949">S-adenosyl-L-methionine</keyword>
<dbReference type="RefSeq" id="WP_062554758.1">
    <property type="nucleotide sequence ID" value="NZ_CP049250.1"/>
</dbReference>
<keyword evidence="8" id="KW-1185">Reference proteome</keyword>
<evidence type="ECO:0000256" key="4">
    <source>
        <dbReference type="ARBA" id="ARBA00022679"/>
    </source>
</evidence>
<dbReference type="SUPFAM" id="SSF53335">
    <property type="entry name" value="S-adenosyl-L-methionine-dependent methyltransferases"/>
    <property type="match status" value="1"/>
</dbReference>
<protein>
    <recommendedName>
        <fullName evidence="6">Ribosomal protein L11 methyltransferase</fullName>
        <shortName evidence="6">L11 Mtase</shortName>
        <ecNumber evidence="6">2.1.1.-</ecNumber>
    </recommendedName>
</protein>
<sequence>MSELRLFVTVTERESEDILELLSLCFGEEDYAIGTTEIDEKADRWEASIYMMLADEDEVRARFAETIAEGYPTLEIEREVLPDIDWIAKSLEGLKPVRAGRFLVHGSHDRDKVRSGDLAIEIDAGQAFGTGHHGTTAGCLEVIESVVRAHPPRNALDLGTGSGVLAIAVYKLRKIPVLATDIDPIATRVARENAKLNGISAGMSFETAPGFYSAAFRRHGPFDLIIANILARPLIKMAPQLVTHLSPGGDVILSGILASQRWKVIAAYSGAGLAHVKTIWRNGWVTIHLRHEARS</sequence>
<feature type="binding site" evidence="6">
    <location>
        <position position="181"/>
    </location>
    <ligand>
        <name>S-adenosyl-L-methionine</name>
        <dbReference type="ChEBI" id="CHEBI:59789"/>
    </ligand>
</feature>
<dbReference type="AlphaFoldDB" id="A0A7W6LCF1"/>
<feature type="binding site" evidence="6">
    <location>
        <position position="159"/>
    </location>
    <ligand>
        <name>S-adenosyl-L-methionine</name>
        <dbReference type="ChEBI" id="CHEBI:59789"/>
    </ligand>
</feature>
<feature type="binding site" evidence="6">
    <location>
        <position position="136"/>
    </location>
    <ligand>
        <name>S-adenosyl-L-methionine</name>
        <dbReference type="ChEBI" id="CHEBI:59789"/>
    </ligand>
</feature>
<comment type="similarity">
    <text evidence="1 6">Belongs to the methyltransferase superfamily. PrmA family.</text>
</comment>
<dbReference type="GO" id="GO:0005840">
    <property type="term" value="C:ribosome"/>
    <property type="evidence" value="ECO:0007669"/>
    <property type="project" value="UniProtKB-KW"/>
</dbReference>
<reference evidence="7 8" key="1">
    <citation type="submission" date="2020-08" db="EMBL/GenBank/DDBJ databases">
        <title>Genomic Encyclopedia of Type Strains, Phase IV (KMG-IV): sequencing the most valuable type-strain genomes for metagenomic binning, comparative biology and taxonomic classification.</title>
        <authorList>
            <person name="Goeker M."/>
        </authorList>
    </citation>
    <scope>NUCLEOTIDE SEQUENCE [LARGE SCALE GENOMIC DNA]</scope>
    <source>
        <strain evidence="7 8">DSM 29514</strain>
    </source>
</reference>
<gene>
    <name evidence="6" type="primary">prmA</name>
    <name evidence="7" type="ORF">GGQ72_000303</name>
</gene>
<dbReference type="Proteomes" id="UP000519897">
    <property type="component" value="Unassembled WGS sequence"/>
</dbReference>
<keyword evidence="7" id="KW-0689">Ribosomal protein</keyword>
<keyword evidence="3 6" id="KW-0489">Methyltransferase</keyword>
<dbReference type="HAMAP" id="MF_00735">
    <property type="entry name" value="Methyltr_PrmA"/>
    <property type="match status" value="1"/>
</dbReference>
<evidence type="ECO:0000256" key="6">
    <source>
        <dbReference type="HAMAP-Rule" id="MF_00735"/>
    </source>
</evidence>
<organism evidence="7 8">
    <name type="scientific">Rhizobium rhizoryzae</name>
    <dbReference type="NCBI Taxonomy" id="451876"/>
    <lineage>
        <taxon>Bacteria</taxon>
        <taxon>Pseudomonadati</taxon>
        <taxon>Pseudomonadota</taxon>
        <taxon>Alphaproteobacteria</taxon>
        <taxon>Hyphomicrobiales</taxon>
        <taxon>Rhizobiaceae</taxon>
        <taxon>Rhizobium/Agrobacterium group</taxon>
        <taxon>Rhizobium</taxon>
    </lineage>
</organism>
<dbReference type="PANTHER" id="PTHR43648:SF1">
    <property type="entry name" value="ELECTRON TRANSFER FLAVOPROTEIN BETA SUBUNIT LYSINE METHYLTRANSFERASE"/>
    <property type="match status" value="1"/>
</dbReference>
<dbReference type="GO" id="GO:0005737">
    <property type="term" value="C:cytoplasm"/>
    <property type="evidence" value="ECO:0007669"/>
    <property type="project" value="UniProtKB-SubCell"/>
</dbReference>
<evidence type="ECO:0000256" key="2">
    <source>
        <dbReference type="ARBA" id="ARBA00022490"/>
    </source>
</evidence>
<dbReference type="Pfam" id="PF06325">
    <property type="entry name" value="PrmA"/>
    <property type="match status" value="1"/>
</dbReference>
<dbReference type="EC" id="2.1.1.-" evidence="6"/>
<dbReference type="CDD" id="cd02440">
    <property type="entry name" value="AdoMet_MTases"/>
    <property type="match status" value="1"/>
</dbReference>
<dbReference type="Gene3D" id="3.40.50.150">
    <property type="entry name" value="Vaccinia Virus protein VP39"/>
    <property type="match status" value="1"/>
</dbReference>
<comment type="function">
    <text evidence="6">Methylates ribosomal protein L11.</text>
</comment>
<comment type="caution">
    <text evidence="7">The sequence shown here is derived from an EMBL/GenBank/DDBJ whole genome shotgun (WGS) entry which is preliminary data.</text>
</comment>
<dbReference type="EMBL" id="JACIEC010000001">
    <property type="protein sequence ID" value="MBB4141804.1"/>
    <property type="molecule type" value="Genomic_DNA"/>
</dbReference>
<comment type="catalytic activity">
    <reaction evidence="6">
        <text>L-lysyl-[protein] + 3 S-adenosyl-L-methionine = N(6),N(6),N(6)-trimethyl-L-lysyl-[protein] + 3 S-adenosyl-L-homocysteine + 3 H(+)</text>
        <dbReference type="Rhea" id="RHEA:54192"/>
        <dbReference type="Rhea" id="RHEA-COMP:9752"/>
        <dbReference type="Rhea" id="RHEA-COMP:13826"/>
        <dbReference type="ChEBI" id="CHEBI:15378"/>
        <dbReference type="ChEBI" id="CHEBI:29969"/>
        <dbReference type="ChEBI" id="CHEBI:57856"/>
        <dbReference type="ChEBI" id="CHEBI:59789"/>
        <dbReference type="ChEBI" id="CHEBI:61961"/>
    </reaction>
</comment>
<feature type="binding site" evidence="6">
    <location>
        <position position="228"/>
    </location>
    <ligand>
        <name>S-adenosyl-L-methionine</name>
        <dbReference type="ChEBI" id="CHEBI:59789"/>
    </ligand>
</feature>
<keyword evidence="7" id="KW-0687">Ribonucleoprotein</keyword>
<comment type="subcellular location">
    <subcellularLocation>
        <location evidence="6">Cytoplasm</location>
    </subcellularLocation>
</comment>
<evidence type="ECO:0000256" key="3">
    <source>
        <dbReference type="ARBA" id="ARBA00022603"/>
    </source>
</evidence>
<dbReference type="GO" id="GO:0008276">
    <property type="term" value="F:protein methyltransferase activity"/>
    <property type="evidence" value="ECO:0007669"/>
    <property type="project" value="UniProtKB-UniRule"/>
</dbReference>
<evidence type="ECO:0000256" key="1">
    <source>
        <dbReference type="ARBA" id="ARBA00009741"/>
    </source>
</evidence>
<keyword evidence="2 6" id="KW-0963">Cytoplasm</keyword>
<accession>A0A7W6LCF1</accession>
<evidence type="ECO:0000313" key="8">
    <source>
        <dbReference type="Proteomes" id="UP000519897"/>
    </source>
</evidence>
<keyword evidence="4 6" id="KW-0808">Transferase</keyword>
<dbReference type="NCBIfam" id="NF001784">
    <property type="entry name" value="PRK00517.2-1"/>
    <property type="match status" value="1"/>
</dbReference>
<dbReference type="InterPro" id="IPR004498">
    <property type="entry name" value="Ribosomal_PrmA_MeTrfase"/>
</dbReference>
<evidence type="ECO:0000256" key="5">
    <source>
        <dbReference type="ARBA" id="ARBA00022691"/>
    </source>
</evidence>
<evidence type="ECO:0000313" key="7">
    <source>
        <dbReference type="EMBL" id="MBB4141804.1"/>
    </source>
</evidence>
<dbReference type="GO" id="GO:0032259">
    <property type="term" value="P:methylation"/>
    <property type="evidence" value="ECO:0007669"/>
    <property type="project" value="UniProtKB-KW"/>
</dbReference>
<name>A0A7W6LCF1_9HYPH</name>
<dbReference type="InterPro" id="IPR050078">
    <property type="entry name" value="Ribosomal_L11_MeTrfase_PrmA"/>
</dbReference>